<dbReference type="EMBL" id="JBDFQZ010000005">
    <property type="protein sequence ID" value="KAK9724793.1"/>
    <property type="molecule type" value="Genomic_DNA"/>
</dbReference>
<name>A0AAW1KVV3_SAPOF</name>
<dbReference type="Pfam" id="PF00646">
    <property type="entry name" value="F-box"/>
    <property type="match status" value="1"/>
</dbReference>
<dbReference type="Proteomes" id="UP001443914">
    <property type="component" value="Unassembled WGS sequence"/>
</dbReference>
<accession>A0AAW1KVV3</accession>
<dbReference type="SUPFAM" id="SSF81383">
    <property type="entry name" value="F-box domain"/>
    <property type="match status" value="1"/>
</dbReference>
<dbReference type="PANTHER" id="PTHR31672">
    <property type="entry name" value="BNACNNG10540D PROTEIN"/>
    <property type="match status" value="1"/>
</dbReference>
<proteinExistence type="predicted"/>
<dbReference type="PANTHER" id="PTHR31672:SF13">
    <property type="entry name" value="F-BOX PROTEIN CPR30-LIKE"/>
    <property type="match status" value="1"/>
</dbReference>
<feature type="domain" description="F-box" evidence="1">
    <location>
        <begin position="21"/>
        <end position="58"/>
    </location>
</feature>
<keyword evidence="3" id="KW-1185">Reference proteome</keyword>
<sequence>MEIIKQDCYQNEEEVYESEKLPHDLITMHILTRLPIKSVLEFKLVSKQWYSTLSSYQFCNAHLKLSSLINPSNHNHFVIVQSWQTFYFLMYNEVSENMLGCDKVVLAGSCNGLVCISSLYDFVLWNSVTCRSKKFDSDPDDRLNPSTTCRVSWGFGYVASIDDCLQEIMVHVFSIKSKSWRQIDPKEYEHVLSLRSFKSAVIVSGQRYMFHTNRGVVCDERVNWIVSEAEVKVYWDKFICVMRDCMSIYGANMLGDANVSMYERPRKGYRGKERIRLLRNLGLELCIDLIDLLKDGKFLVLKDNAEIEVVDSSLEPMTYNELMTLEDWGNICFTRHVPSLVTPEIRDSRE</sequence>
<gene>
    <name evidence="2" type="ORF">RND81_05G098900</name>
</gene>
<protein>
    <recommendedName>
        <fullName evidence="1">F-box domain-containing protein</fullName>
    </recommendedName>
</protein>
<organism evidence="2 3">
    <name type="scientific">Saponaria officinalis</name>
    <name type="common">Common soapwort</name>
    <name type="synonym">Lychnis saponaria</name>
    <dbReference type="NCBI Taxonomy" id="3572"/>
    <lineage>
        <taxon>Eukaryota</taxon>
        <taxon>Viridiplantae</taxon>
        <taxon>Streptophyta</taxon>
        <taxon>Embryophyta</taxon>
        <taxon>Tracheophyta</taxon>
        <taxon>Spermatophyta</taxon>
        <taxon>Magnoliopsida</taxon>
        <taxon>eudicotyledons</taxon>
        <taxon>Gunneridae</taxon>
        <taxon>Pentapetalae</taxon>
        <taxon>Caryophyllales</taxon>
        <taxon>Caryophyllaceae</taxon>
        <taxon>Caryophylleae</taxon>
        <taxon>Saponaria</taxon>
    </lineage>
</organism>
<comment type="caution">
    <text evidence="2">The sequence shown here is derived from an EMBL/GenBank/DDBJ whole genome shotgun (WGS) entry which is preliminary data.</text>
</comment>
<evidence type="ECO:0000259" key="1">
    <source>
        <dbReference type="Pfam" id="PF00646"/>
    </source>
</evidence>
<dbReference type="InterPro" id="IPR050796">
    <property type="entry name" value="SCF_F-box_component"/>
</dbReference>
<evidence type="ECO:0000313" key="3">
    <source>
        <dbReference type="Proteomes" id="UP001443914"/>
    </source>
</evidence>
<dbReference type="AlphaFoldDB" id="A0AAW1KVV3"/>
<dbReference type="Gene3D" id="1.20.1280.50">
    <property type="match status" value="1"/>
</dbReference>
<reference evidence="2" key="1">
    <citation type="submission" date="2024-03" db="EMBL/GenBank/DDBJ databases">
        <title>WGS assembly of Saponaria officinalis var. Norfolk2.</title>
        <authorList>
            <person name="Jenkins J."/>
            <person name="Shu S."/>
            <person name="Grimwood J."/>
            <person name="Barry K."/>
            <person name="Goodstein D."/>
            <person name="Schmutz J."/>
            <person name="Leebens-Mack J."/>
            <person name="Osbourn A."/>
        </authorList>
    </citation>
    <scope>NUCLEOTIDE SEQUENCE [LARGE SCALE GENOMIC DNA]</scope>
    <source>
        <strain evidence="2">JIC</strain>
    </source>
</reference>
<evidence type="ECO:0000313" key="2">
    <source>
        <dbReference type="EMBL" id="KAK9724793.1"/>
    </source>
</evidence>
<dbReference type="InterPro" id="IPR001810">
    <property type="entry name" value="F-box_dom"/>
</dbReference>
<dbReference type="InterPro" id="IPR036047">
    <property type="entry name" value="F-box-like_dom_sf"/>
</dbReference>